<dbReference type="InterPro" id="IPR011330">
    <property type="entry name" value="Glyco_hydro/deAcase_b/a-brl"/>
</dbReference>
<evidence type="ECO:0000313" key="2">
    <source>
        <dbReference type="Proteomes" id="UP000030671"/>
    </source>
</evidence>
<dbReference type="PANTHER" id="PTHR30292:SF0">
    <property type="entry name" value="5-OXOPROLINASE SUBUNIT A"/>
    <property type="match status" value="1"/>
</dbReference>
<dbReference type="RefSeq" id="XP_009551259.1">
    <property type="nucleotide sequence ID" value="XM_009552964.1"/>
</dbReference>
<gene>
    <name evidence="1" type="ORF">HETIRDRAFT_454935</name>
</gene>
<dbReference type="InterPro" id="IPR005501">
    <property type="entry name" value="LamB/YcsF/PxpA-like"/>
</dbReference>
<organism evidence="1 2">
    <name type="scientific">Heterobasidion irregulare (strain TC 32-1)</name>
    <dbReference type="NCBI Taxonomy" id="747525"/>
    <lineage>
        <taxon>Eukaryota</taxon>
        <taxon>Fungi</taxon>
        <taxon>Dikarya</taxon>
        <taxon>Basidiomycota</taxon>
        <taxon>Agaricomycotina</taxon>
        <taxon>Agaricomycetes</taxon>
        <taxon>Russulales</taxon>
        <taxon>Bondarzewiaceae</taxon>
        <taxon>Heterobasidion</taxon>
        <taxon>Heterobasidion annosum species complex</taxon>
    </lineage>
</organism>
<protein>
    <submittedName>
        <fullName evidence="1">Uncharacterized protein</fullName>
    </submittedName>
</protein>
<dbReference type="GeneID" id="20676568"/>
<dbReference type="eggNOG" id="ENOG502RG2S">
    <property type="taxonomic scope" value="Eukaryota"/>
</dbReference>
<dbReference type="KEGG" id="hir:HETIRDRAFT_454935"/>
<evidence type="ECO:0000313" key="1">
    <source>
        <dbReference type="EMBL" id="ETW76337.1"/>
    </source>
</evidence>
<reference evidence="1 2" key="1">
    <citation type="journal article" date="2012" name="New Phytol.">
        <title>Insight into trade-off between wood decay and parasitism from the genome of a fungal forest pathogen.</title>
        <authorList>
            <person name="Olson A."/>
            <person name="Aerts A."/>
            <person name="Asiegbu F."/>
            <person name="Belbahri L."/>
            <person name="Bouzid O."/>
            <person name="Broberg A."/>
            <person name="Canback B."/>
            <person name="Coutinho P.M."/>
            <person name="Cullen D."/>
            <person name="Dalman K."/>
            <person name="Deflorio G."/>
            <person name="van Diepen L.T."/>
            <person name="Dunand C."/>
            <person name="Duplessis S."/>
            <person name="Durling M."/>
            <person name="Gonthier P."/>
            <person name="Grimwood J."/>
            <person name="Fossdal C.G."/>
            <person name="Hansson D."/>
            <person name="Henrissat B."/>
            <person name="Hietala A."/>
            <person name="Himmelstrand K."/>
            <person name="Hoffmeister D."/>
            <person name="Hogberg N."/>
            <person name="James T.Y."/>
            <person name="Karlsson M."/>
            <person name="Kohler A."/>
            <person name="Kues U."/>
            <person name="Lee Y.H."/>
            <person name="Lin Y.C."/>
            <person name="Lind M."/>
            <person name="Lindquist E."/>
            <person name="Lombard V."/>
            <person name="Lucas S."/>
            <person name="Lunden K."/>
            <person name="Morin E."/>
            <person name="Murat C."/>
            <person name="Park J."/>
            <person name="Raffaello T."/>
            <person name="Rouze P."/>
            <person name="Salamov A."/>
            <person name="Schmutz J."/>
            <person name="Solheim H."/>
            <person name="Stahlberg J."/>
            <person name="Velez H."/>
            <person name="de Vries R.P."/>
            <person name="Wiebenga A."/>
            <person name="Woodward S."/>
            <person name="Yakovlev I."/>
            <person name="Garbelotto M."/>
            <person name="Martin F."/>
            <person name="Grigoriev I.V."/>
            <person name="Stenlid J."/>
        </authorList>
    </citation>
    <scope>NUCLEOTIDE SEQUENCE [LARGE SCALE GENOMIC DNA]</scope>
    <source>
        <strain evidence="1 2">TC 32-1</strain>
    </source>
</reference>
<proteinExistence type="predicted"/>
<dbReference type="HOGENOM" id="CLU_1038505_0_0_1"/>
<dbReference type="Gene3D" id="3.20.20.370">
    <property type="entry name" value="Glycoside hydrolase/deacetylase"/>
    <property type="match status" value="1"/>
</dbReference>
<name>W4JS08_HETIT</name>
<keyword evidence="2" id="KW-1185">Reference proteome</keyword>
<dbReference type="Proteomes" id="UP000030671">
    <property type="component" value="Unassembled WGS sequence"/>
</dbReference>
<dbReference type="OrthoDB" id="5295431at2759"/>
<dbReference type="InParanoid" id="W4JS08"/>
<dbReference type="SUPFAM" id="SSF88713">
    <property type="entry name" value="Glycoside hydrolase/deacetylase"/>
    <property type="match status" value="1"/>
</dbReference>
<dbReference type="STRING" id="747525.W4JS08"/>
<sequence>MSTPGSSVADELPRLKATVSLDFDEGINAEDLSTIIKSLDFINVACRHQTRSNIVLIDHIFRLASQNKVKVGACPSLSNDQMQGISPGSIFCTPERLKAFFNFLIGALHGISLEHKHPLSHIKSQGAIYVETARNPKLADAAVSAVPLFSPIATFVGLPSTEHQRATQTAQVTFLPEWHVDLKYDKDGIPIILNEQGSVTDEEVKQRVNDLLNSRLISVDPEVKLPDDVTEVSINVNSSTPEAIRIVRMVRELVETWNSGSGNDARDV</sequence>
<dbReference type="GO" id="GO:0005975">
    <property type="term" value="P:carbohydrate metabolic process"/>
    <property type="evidence" value="ECO:0007669"/>
    <property type="project" value="InterPro"/>
</dbReference>
<dbReference type="PANTHER" id="PTHR30292">
    <property type="entry name" value="UNCHARACTERIZED PROTEIN YBGL-RELATED"/>
    <property type="match status" value="1"/>
</dbReference>
<accession>W4JS08</accession>
<dbReference type="AlphaFoldDB" id="W4JS08"/>
<dbReference type="EMBL" id="KI925464">
    <property type="protein sequence ID" value="ETW76337.1"/>
    <property type="molecule type" value="Genomic_DNA"/>
</dbReference>
<dbReference type="Pfam" id="PF03746">
    <property type="entry name" value="LamB_YcsF"/>
    <property type="match status" value="1"/>
</dbReference>